<dbReference type="EMBL" id="CAJOBJ010027938">
    <property type="protein sequence ID" value="CAF4255782.1"/>
    <property type="molecule type" value="Genomic_DNA"/>
</dbReference>
<proteinExistence type="predicted"/>
<dbReference type="Proteomes" id="UP000681967">
    <property type="component" value="Unassembled WGS sequence"/>
</dbReference>
<evidence type="ECO:0000313" key="5">
    <source>
        <dbReference type="Proteomes" id="UP000681720"/>
    </source>
</evidence>
<dbReference type="EMBL" id="CAJOBH010291126">
    <property type="protein sequence ID" value="CAF5181262.1"/>
    <property type="molecule type" value="Genomic_DNA"/>
</dbReference>
<protein>
    <submittedName>
        <fullName evidence="1">Uncharacterized protein</fullName>
    </submittedName>
</protein>
<organism evidence="1 5">
    <name type="scientific">Rotaria magnacalcarata</name>
    <dbReference type="NCBI Taxonomy" id="392030"/>
    <lineage>
        <taxon>Eukaryota</taxon>
        <taxon>Metazoa</taxon>
        <taxon>Spiralia</taxon>
        <taxon>Gnathifera</taxon>
        <taxon>Rotifera</taxon>
        <taxon>Eurotatoria</taxon>
        <taxon>Bdelloidea</taxon>
        <taxon>Philodinida</taxon>
        <taxon>Philodinidae</taxon>
        <taxon>Rotaria</taxon>
    </lineage>
</organism>
<sequence length="41" mass="4926">ANSNNVQRHETLLRWAVNLTRDCDLVENRFKHLRPSRPLRV</sequence>
<reference evidence="1" key="1">
    <citation type="submission" date="2021-02" db="EMBL/GenBank/DDBJ databases">
        <authorList>
            <person name="Nowell W R."/>
        </authorList>
    </citation>
    <scope>NUCLEOTIDE SEQUENCE</scope>
</reference>
<evidence type="ECO:0000313" key="2">
    <source>
        <dbReference type="EMBL" id="CAF4256639.1"/>
    </source>
</evidence>
<dbReference type="EMBL" id="CAJOBH010290953">
    <property type="protein sequence ID" value="CAF5181064.1"/>
    <property type="molecule type" value="Genomic_DNA"/>
</dbReference>
<accession>A0A8S2T159</accession>
<name>A0A8S2T159_9BILA</name>
<dbReference type="EMBL" id="CAJOBJ010028080">
    <property type="protein sequence ID" value="CAF4256639.1"/>
    <property type="molecule type" value="Genomic_DNA"/>
</dbReference>
<dbReference type="Proteomes" id="UP000681720">
    <property type="component" value="Unassembled WGS sequence"/>
</dbReference>
<evidence type="ECO:0000313" key="4">
    <source>
        <dbReference type="EMBL" id="CAF5181262.1"/>
    </source>
</evidence>
<dbReference type="AlphaFoldDB" id="A0A8S2T159"/>
<comment type="caution">
    <text evidence="1">The sequence shown here is derived from an EMBL/GenBank/DDBJ whole genome shotgun (WGS) entry which is preliminary data.</text>
</comment>
<gene>
    <name evidence="3" type="ORF">BYL167_LOCUS78967</name>
    <name evidence="4" type="ORF">BYL167_LOCUS78992</name>
    <name evidence="1" type="ORF">GIL414_LOCUS23885</name>
    <name evidence="2" type="ORF">GIL414_LOCUS23924</name>
</gene>
<evidence type="ECO:0000313" key="3">
    <source>
        <dbReference type="EMBL" id="CAF5181064.1"/>
    </source>
</evidence>
<feature type="non-terminal residue" evidence="1">
    <location>
        <position position="1"/>
    </location>
</feature>
<evidence type="ECO:0000313" key="1">
    <source>
        <dbReference type="EMBL" id="CAF4255782.1"/>
    </source>
</evidence>